<feature type="signal peptide" evidence="2">
    <location>
        <begin position="1"/>
        <end position="28"/>
    </location>
</feature>
<dbReference type="PROSITE" id="PS51257">
    <property type="entry name" value="PROKAR_LIPOPROTEIN"/>
    <property type="match status" value="1"/>
</dbReference>
<comment type="caution">
    <text evidence="3">The sequence shown here is derived from an EMBL/GenBank/DDBJ whole genome shotgun (WGS) entry which is preliminary data.</text>
</comment>
<keyword evidence="2" id="KW-0732">Signal</keyword>
<proteinExistence type="predicted"/>
<evidence type="ECO:0000256" key="1">
    <source>
        <dbReference type="SAM" id="MobiDB-lite"/>
    </source>
</evidence>
<keyword evidence="4" id="KW-1185">Reference proteome</keyword>
<accession>A0ABP5APC5</accession>
<dbReference type="RefSeq" id="WP_344261980.1">
    <property type="nucleotide sequence ID" value="NZ_BAAAMJ010000029.1"/>
</dbReference>
<evidence type="ECO:0008006" key="5">
    <source>
        <dbReference type="Google" id="ProtNLM"/>
    </source>
</evidence>
<gene>
    <name evidence="3" type="ORF">GCM10009716_27310</name>
</gene>
<dbReference type="EMBL" id="BAAAMJ010000029">
    <property type="protein sequence ID" value="GAA1916689.1"/>
    <property type="molecule type" value="Genomic_DNA"/>
</dbReference>
<feature type="region of interest" description="Disordered" evidence="1">
    <location>
        <begin position="28"/>
        <end position="76"/>
    </location>
</feature>
<evidence type="ECO:0000313" key="4">
    <source>
        <dbReference type="Proteomes" id="UP001501303"/>
    </source>
</evidence>
<organism evidence="3 4">
    <name type="scientific">Streptomyces sodiiphilus</name>
    <dbReference type="NCBI Taxonomy" id="226217"/>
    <lineage>
        <taxon>Bacteria</taxon>
        <taxon>Bacillati</taxon>
        <taxon>Actinomycetota</taxon>
        <taxon>Actinomycetes</taxon>
        <taxon>Kitasatosporales</taxon>
        <taxon>Streptomycetaceae</taxon>
        <taxon>Streptomyces</taxon>
    </lineage>
</organism>
<reference evidence="4" key="1">
    <citation type="journal article" date="2019" name="Int. J. Syst. Evol. Microbiol.">
        <title>The Global Catalogue of Microorganisms (GCM) 10K type strain sequencing project: providing services to taxonomists for standard genome sequencing and annotation.</title>
        <authorList>
            <consortium name="The Broad Institute Genomics Platform"/>
            <consortium name="The Broad Institute Genome Sequencing Center for Infectious Disease"/>
            <person name="Wu L."/>
            <person name="Ma J."/>
        </authorList>
    </citation>
    <scope>NUCLEOTIDE SEQUENCE [LARGE SCALE GENOMIC DNA]</scope>
    <source>
        <strain evidence="4">JCM 13581</strain>
    </source>
</reference>
<evidence type="ECO:0000313" key="3">
    <source>
        <dbReference type="EMBL" id="GAA1916689.1"/>
    </source>
</evidence>
<feature type="compositionally biased region" description="Low complexity" evidence="1">
    <location>
        <begin position="28"/>
        <end position="54"/>
    </location>
</feature>
<dbReference type="Proteomes" id="UP001501303">
    <property type="component" value="Unassembled WGS sequence"/>
</dbReference>
<name>A0ABP5APC5_9ACTN</name>
<evidence type="ECO:0000256" key="2">
    <source>
        <dbReference type="SAM" id="SignalP"/>
    </source>
</evidence>
<sequence length="271" mass="28130">MRHGKSVRGMCAALASAALLLGCGPGPSADGPAPATPGTTEDTPPPAGAAGDGTVPLPGGVPAPATDGLRTPRSAAEAREVVRAVAVAPEDFGSGFRPQDPYEADPDTWAVLGDDCVWLREPLPPQVLAGLTRYVESPAVTEGGGPLQVMYSITVHDGEDSADARMADILEEVLRCPEQQLRSDERVTSLTSAGTSGDHPAVDDLIDERGLFHSDLHGGPYAYQWLVSRAGPVIVALSVKGSADHPDHAALREVSGPVLTLMQAAIEKELR</sequence>
<feature type="chain" id="PRO_5047436074" description="Lipoprotein" evidence="2">
    <location>
        <begin position="29"/>
        <end position="271"/>
    </location>
</feature>
<protein>
    <recommendedName>
        <fullName evidence="5">Lipoprotein</fullName>
    </recommendedName>
</protein>